<dbReference type="EMBL" id="CP007772">
    <property type="protein sequence ID" value="AJC91291.1"/>
    <property type="molecule type" value="Genomic_DNA"/>
</dbReference>
<dbReference type="PANTHER" id="PTHR30632">
    <property type="entry name" value="MOLYBDATE-BINDING PERIPLASMIC PROTEIN"/>
    <property type="match status" value="1"/>
</dbReference>
<name>A0A0A8HB36_9BACT</name>
<reference evidence="6 7" key="1">
    <citation type="journal article" date="2014" name="Genome Biol. Evol.">
        <title>Comparative Genomics of the Campylobacter lari Group.</title>
        <authorList>
            <person name="Miller W.G."/>
            <person name="Yee E."/>
            <person name="Chapman M.H."/>
            <person name="Smith T.P."/>
            <person name="Bono J.L."/>
            <person name="Huynh S."/>
            <person name="Parker C.T."/>
            <person name="Vandamme P."/>
            <person name="Luong K."/>
            <person name="Korlach J."/>
        </authorList>
    </citation>
    <scope>NUCLEOTIDE SEQUENCE [LARGE SCALE GENOMIC DNA]</scope>
    <source>
        <strain evidence="6 7">LMG 24374</strain>
    </source>
</reference>
<dbReference type="InterPro" id="IPR044084">
    <property type="entry name" value="AvModA-like_subst-bd"/>
</dbReference>
<evidence type="ECO:0000256" key="4">
    <source>
        <dbReference type="PIRSR" id="PIRSR004846-1"/>
    </source>
</evidence>
<dbReference type="InterPro" id="IPR050682">
    <property type="entry name" value="ModA/WtpA"/>
</dbReference>
<dbReference type="NCBIfam" id="TIGR01256">
    <property type="entry name" value="modA"/>
    <property type="match status" value="1"/>
</dbReference>
<dbReference type="Pfam" id="PF13531">
    <property type="entry name" value="SBP_bac_11"/>
    <property type="match status" value="1"/>
</dbReference>
<evidence type="ECO:0000256" key="2">
    <source>
        <dbReference type="ARBA" id="ARBA00022723"/>
    </source>
</evidence>
<dbReference type="SUPFAM" id="SSF53850">
    <property type="entry name" value="Periplasmic binding protein-like II"/>
    <property type="match status" value="1"/>
</dbReference>
<dbReference type="Proteomes" id="UP000031135">
    <property type="component" value="Chromosome"/>
</dbReference>
<dbReference type="GO" id="GO:0030973">
    <property type="term" value="F:molybdate ion binding"/>
    <property type="evidence" value="ECO:0007669"/>
    <property type="project" value="InterPro"/>
</dbReference>
<feature type="binding site" evidence="4">
    <location>
        <position position="54"/>
    </location>
    <ligand>
        <name>molybdate</name>
        <dbReference type="ChEBI" id="CHEBI:36264"/>
    </ligand>
</feature>
<keyword evidence="3 5" id="KW-0732">Signal</keyword>
<sequence>MKKIFTLLFLCILSYGADVNIAAAANVAYAFKALQKEFQKENPDISINVSLGASGNLVAQIKNGAPFDIFMAANMKFAQSLYDDHFASTKPVIYAQGALALLSVRMDLSKELNTLKEEKIKIITIANPKAAPYGQASIETLQNAKIYEQTKAKIIEAKSIGEALTQTLKAADVGFIAASALYEDTLKSYKLQEGKNYILIDPKLYGPINQGIIITSYGKDNAKAKKFYDFILSDKAKQIFKAYGYNTP</sequence>
<dbReference type="HOGENOM" id="CLU_065520_1_0_7"/>
<evidence type="ECO:0000313" key="7">
    <source>
        <dbReference type="Proteomes" id="UP000031135"/>
    </source>
</evidence>
<gene>
    <name evidence="6" type="primary">modA</name>
    <name evidence="6" type="ORF">CSUB8521_1470</name>
</gene>
<accession>A0A0A8HB36</accession>
<keyword evidence="4" id="KW-0500">Molybdenum</keyword>
<feature type="chain" id="PRO_5002037552" evidence="5">
    <location>
        <begin position="25"/>
        <end position="248"/>
    </location>
</feature>
<comment type="similarity">
    <text evidence="1">Belongs to the bacterial solute-binding protein ModA family.</text>
</comment>
<dbReference type="Gene3D" id="3.40.190.10">
    <property type="entry name" value="Periplasmic binding protein-like II"/>
    <property type="match status" value="2"/>
</dbReference>
<dbReference type="PANTHER" id="PTHR30632:SF14">
    <property type="entry name" value="TUNGSTATE_MOLYBDATE_CHROMATE-BINDING PROTEIN MODA"/>
    <property type="match status" value="1"/>
</dbReference>
<protein>
    <submittedName>
        <fullName evidence="6">Molybdenum ABC transporter ModABC, periplasmic molybdate-binding protein</fullName>
    </submittedName>
</protein>
<dbReference type="OrthoDB" id="9785015at2"/>
<dbReference type="GO" id="GO:0046872">
    <property type="term" value="F:metal ion binding"/>
    <property type="evidence" value="ECO:0007669"/>
    <property type="project" value="UniProtKB-KW"/>
</dbReference>
<keyword evidence="2 4" id="KW-0479">Metal-binding</keyword>
<evidence type="ECO:0000256" key="5">
    <source>
        <dbReference type="SAM" id="SignalP"/>
    </source>
</evidence>
<feature type="signal peptide" evidence="5">
    <location>
        <begin position="1"/>
        <end position="24"/>
    </location>
</feature>
<dbReference type="RefSeq" id="WP_039664463.1">
    <property type="nucleotide sequence ID" value="NZ_CP007772.1"/>
</dbReference>
<dbReference type="AlphaFoldDB" id="A0A0A8HB36"/>
<dbReference type="KEGG" id="csm:CSUB8521_1470"/>
<evidence type="ECO:0000313" key="6">
    <source>
        <dbReference type="EMBL" id="AJC91291.1"/>
    </source>
</evidence>
<dbReference type="InterPro" id="IPR005950">
    <property type="entry name" value="ModA"/>
</dbReference>
<organism evidence="6 7">
    <name type="scientific">Campylobacter subantarcticus LMG 24374</name>
    <dbReference type="NCBI Taxonomy" id="1388751"/>
    <lineage>
        <taxon>Bacteria</taxon>
        <taxon>Pseudomonadati</taxon>
        <taxon>Campylobacterota</taxon>
        <taxon>Epsilonproteobacteria</taxon>
        <taxon>Campylobacterales</taxon>
        <taxon>Campylobacteraceae</taxon>
        <taxon>Campylobacter</taxon>
    </lineage>
</organism>
<dbReference type="GO" id="GO:0015689">
    <property type="term" value="P:molybdate ion transport"/>
    <property type="evidence" value="ECO:0007669"/>
    <property type="project" value="InterPro"/>
</dbReference>
<evidence type="ECO:0000256" key="1">
    <source>
        <dbReference type="ARBA" id="ARBA00009175"/>
    </source>
</evidence>
<evidence type="ECO:0000256" key="3">
    <source>
        <dbReference type="ARBA" id="ARBA00022729"/>
    </source>
</evidence>
<feature type="binding site" evidence="4">
    <location>
        <position position="160"/>
    </location>
    <ligand>
        <name>molybdate</name>
        <dbReference type="ChEBI" id="CHEBI:36264"/>
    </ligand>
</feature>
<dbReference type="CDD" id="cd13539">
    <property type="entry name" value="PBP2_AvModA"/>
    <property type="match status" value="1"/>
</dbReference>
<dbReference type="PIRSF" id="PIRSF004846">
    <property type="entry name" value="ModA"/>
    <property type="match status" value="1"/>
</dbReference>
<proteinExistence type="inferred from homology"/>